<gene>
    <name evidence="1" type="ORF">MSG28_007580</name>
</gene>
<organism evidence="1 2">
    <name type="scientific">Choristoneura fumiferana</name>
    <name type="common">Spruce budworm moth</name>
    <name type="synonym">Archips fumiferana</name>
    <dbReference type="NCBI Taxonomy" id="7141"/>
    <lineage>
        <taxon>Eukaryota</taxon>
        <taxon>Metazoa</taxon>
        <taxon>Ecdysozoa</taxon>
        <taxon>Arthropoda</taxon>
        <taxon>Hexapoda</taxon>
        <taxon>Insecta</taxon>
        <taxon>Pterygota</taxon>
        <taxon>Neoptera</taxon>
        <taxon>Endopterygota</taxon>
        <taxon>Lepidoptera</taxon>
        <taxon>Glossata</taxon>
        <taxon>Ditrysia</taxon>
        <taxon>Tortricoidea</taxon>
        <taxon>Tortricidae</taxon>
        <taxon>Tortricinae</taxon>
        <taxon>Choristoneura</taxon>
    </lineage>
</organism>
<protein>
    <submittedName>
        <fullName evidence="1">Uncharacterized protein</fullName>
    </submittedName>
</protein>
<dbReference type="EMBL" id="CM046112">
    <property type="protein sequence ID" value="KAI8428991.1"/>
    <property type="molecule type" value="Genomic_DNA"/>
</dbReference>
<sequence>MKIITGASKTQYNAADGAMKRTQKVDARLDQAMKVGDAFTKLDTSVDEYTEKITDLDGRLTTQMTSYQDELMQMQHNLESGLDTMAEVLAAPTEDAAAIAELNGYFTNFQFDIERTLERQQELRTLQMEYSANLDKPVECWAKASPVSSTLPVLGRSLTSCEERRPDRPAIDAWVCHAAESVAILAHLLGSIQLTWPAQSHFSLAVLAPTSAMRVLERNIELKQKINELQQKKSTRDEVTDALSDKAGIAALNGLVTMEQYQAVRGDFEKRIGHAYDKFNNKEITWQKAIDDLVRELNEKTDLHQLVYLNKEIQKYLTLMRKYLDDMLALVGDIDPITTKRKVERSDNCLSCGTQFNAETDEDLSETRPPVIDSIRFNVLVSGPIETLSNDETAARGRGITK</sequence>
<comment type="caution">
    <text evidence="1">The sequence shown here is derived from an EMBL/GenBank/DDBJ whole genome shotgun (WGS) entry which is preliminary data.</text>
</comment>
<evidence type="ECO:0000313" key="2">
    <source>
        <dbReference type="Proteomes" id="UP001064048"/>
    </source>
</evidence>
<evidence type="ECO:0000313" key="1">
    <source>
        <dbReference type="EMBL" id="KAI8428991.1"/>
    </source>
</evidence>
<accession>A0ACC0JXN6</accession>
<name>A0ACC0JXN6_CHOFU</name>
<reference evidence="1 2" key="1">
    <citation type="journal article" date="2022" name="Genome Biol. Evol.">
        <title>The Spruce Budworm Genome: Reconstructing the Evolutionary History of Antifreeze Proteins.</title>
        <authorList>
            <person name="Beliveau C."/>
            <person name="Gagne P."/>
            <person name="Picq S."/>
            <person name="Vernygora O."/>
            <person name="Keeling C.I."/>
            <person name="Pinkney K."/>
            <person name="Doucet D."/>
            <person name="Wen F."/>
            <person name="Johnston J.S."/>
            <person name="Maaroufi H."/>
            <person name="Boyle B."/>
            <person name="Laroche J."/>
            <person name="Dewar K."/>
            <person name="Juretic N."/>
            <person name="Blackburn G."/>
            <person name="Nisole A."/>
            <person name="Brunet B."/>
            <person name="Brandao M."/>
            <person name="Lumley L."/>
            <person name="Duan J."/>
            <person name="Quan G."/>
            <person name="Lucarotti C.J."/>
            <person name="Roe A.D."/>
            <person name="Sperling F.A.H."/>
            <person name="Levesque R.C."/>
            <person name="Cusson M."/>
        </authorList>
    </citation>
    <scope>NUCLEOTIDE SEQUENCE [LARGE SCALE GENOMIC DNA]</scope>
    <source>
        <strain evidence="1">Glfc:IPQL:Cfum</strain>
    </source>
</reference>
<dbReference type="Proteomes" id="UP001064048">
    <property type="component" value="Chromosome 12"/>
</dbReference>
<proteinExistence type="predicted"/>
<keyword evidence="2" id="KW-1185">Reference proteome</keyword>